<dbReference type="PANTHER" id="PTHR43133:SF62">
    <property type="entry name" value="RNA POLYMERASE SIGMA FACTOR SIGZ"/>
    <property type="match status" value="1"/>
</dbReference>
<dbReference type="Pfam" id="PF04542">
    <property type="entry name" value="Sigma70_r2"/>
    <property type="match status" value="1"/>
</dbReference>
<dbReference type="GO" id="GO:0006352">
    <property type="term" value="P:DNA-templated transcription initiation"/>
    <property type="evidence" value="ECO:0007669"/>
    <property type="project" value="InterPro"/>
</dbReference>
<evidence type="ECO:0000313" key="7">
    <source>
        <dbReference type="EMBL" id="TCO65295.1"/>
    </source>
</evidence>
<evidence type="ECO:0000256" key="3">
    <source>
        <dbReference type="ARBA" id="ARBA00023082"/>
    </source>
</evidence>
<sequence length="132" mass="14659">MWDSDIRQRLTYGDHDALAEVYDRYGRTVYAVAMGVTLSAEVAEAVTVSTFHTLWDRPLSYDPTQATLSGWLARMAHLRSVSWLRESTSQVPSGQAVDMAYFHGLTYHQIAAKLGIPESTAKARLQAGLRGL</sequence>
<feature type="domain" description="RNA polymerase sigma-70 region 2" evidence="5">
    <location>
        <begin position="22"/>
        <end position="87"/>
    </location>
</feature>
<dbReference type="RefSeq" id="WP_132113035.1">
    <property type="nucleotide sequence ID" value="NZ_SLWS01000001.1"/>
</dbReference>
<evidence type="ECO:0000256" key="2">
    <source>
        <dbReference type="ARBA" id="ARBA00023015"/>
    </source>
</evidence>
<reference evidence="7 8" key="1">
    <citation type="submission" date="2019-03" db="EMBL/GenBank/DDBJ databases">
        <title>Genomic Encyclopedia of Type Strains, Phase IV (KMG-IV): sequencing the most valuable type-strain genomes for metagenomic binning, comparative biology and taxonomic classification.</title>
        <authorList>
            <person name="Goeker M."/>
        </authorList>
    </citation>
    <scope>NUCLEOTIDE SEQUENCE [LARGE SCALE GENOMIC DNA]</scope>
    <source>
        <strain evidence="7 8">DSM 45934</strain>
    </source>
</reference>
<organism evidence="7 8">
    <name type="scientific">Actinocrispum wychmicini</name>
    <dbReference type="NCBI Taxonomy" id="1213861"/>
    <lineage>
        <taxon>Bacteria</taxon>
        <taxon>Bacillati</taxon>
        <taxon>Actinomycetota</taxon>
        <taxon>Actinomycetes</taxon>
        <taxon>Pseudonocardiales</taxon>
        <taxon>Pseudonocardiaceae</taxon>
        <taxon>Actinocrispum</taxon>
    </lineage>
</organism>
<dbReference type="GO" id="GO:0016987">
    <property type="term" value="F:sigma factor activity"/>
    <property type="evidence" value="ECO:0007669"/>
    <property type="project" value="UniProtKB-KW"/>
</dbReference>
<dbReference type="InterPro" id="IPR039425">
    <property type="entry name" value="RNA_pol_sigma-70-like"/>
</dbReference>
<dbReference type="InterPro" id="IPR013249">
    <property type="entry name" value="RNA_pol_sigma70_r4_t2"/>
</dbReference>
<keyword evidence="2" id="KW-0805">Transcription regulation</keyword>
<keyword evidence="3" id="KW-0731">Sigma factor</keyword>
<name>A0A4R2KFN0_9PSEU</name>
<dbReference type="OrthoDB" id="5243766at2"/>
<dbReference type="InterPro" id="IPR007627">
    <property type="entry name" value="RNA_pol_sigma70_r2"/>
</dbReference>
<dbReference type="InterPro" id="IPR013324">
    <property type="entry name" value="RNA_pol_sigma_r3/r4-like"/>
</dbReference>
<evidence type="ECO:0000313" key="8">
    <source>
        <dbReference type="Proteomes" id="UP000295680"/>
    </source>
</evidence>
<comment type="similarity">
    <text evidence="1">Belongs to the sigma-70 factor family. ECF subfamily.</text>
</comment>
<dbReference type="Pfam" id="PF08281">
    <property type="entry name" value="Sigma70_r4_2"/>
    <property type="match status" value="1"/>
</dbReference>
<evidence type="ECO:0000256" key="4">
    <source>
        <dbReference type="ARBA" id="ARBA00023163"/>
    </source>
</evidence>
<proteinExistence type="inferred from homology"/>
<dbReference type="InterPro" id="IPR036388">
    <property type="entry name" value="WH-like_DNA-bd_sf"/>
</dbReference>
<keyword evidence="8" id="KW-1185">Reference proteome</keyword>
<dbReference type="GO" id="GO:0003677">
    <property type="term" value="F:DNA binding"/>
    <property type="evidence" value="ECO:0007669"/>
    <property type="project" value="InterPro"/>
</dbReference>
<dbReference type="InterPro" id="IPR013325">
    <property type="entry name" value="RNA_pol_sigma_r2"/>
</dbReference>
<keyword evidence="4" id="KW-0804">Transcription</keyword>
<accession>A0A4R2KFN0</accession>
<evidence type="ECO:0000256" key="1">
    <source>
        <dbReference type="ARBA" id="ARBA00010641"/>
    </source>
</evidence>
<dbReference type="PANTHER" id="PTHR43133">
    <property type="entry name" value="RNA POLYMERASE ECF-TYPE SIGMA FACTO"/>
    <property type="match status" value="1"/>
</dbReference>
<gene>
    <name evidence="7" type="ORF">EV192_1011084</name>
</gene>
<dbReference type="AlphaFoldDB" id="A0A4R2KFN0"/>
<evidence type="ECO:0000259" key="6">
    <source>
        <dbReference type="Pfam" id="PF08281"/>
    </source>
</evidence>
<dbReference type="EMBL" id="SLWS01000001">
    <property type="protein sequence ID" value="TCO65295.1"/>
    <property type="molecule type" value="Genomic_DNA"/>
</dbReference>
<dbReference type="Proteomes" id="UP000295680">
    <property type="component" value="Unassembled WGS sequence"/>
</dbReference>
<dbReference type="Gene3D" id="1.10.1740.10">
    <property type="match status" value="1"/>
</dbReference>
<comment type="caution">
    <text evidence="7">The sequence shown here is derived from an EMBL/GenBank/DDBJ whole genome shotgun (WGS) entry which is preliminary data.</text>
</comment>
<protein>
    <submittedName>
        <fullName evidence="7">RNA polymerase sigma-70 factor (ECF subfamily)</fullName>
    </submittedName>
</protein>
<dbReference type="SUPFAM" id="SSF88659">
    <property type="entry name" value="Sigma3 and sigma4 domains of RNA polymerase sigma factors"/>
    <property type="match status" value="1"/>
</dbReference>
<evidence type="ECO:0000259" key="5">
    <source>
        <dbReference type="Pfam" id="PF04542"/>
    </source>
</evidence>
<dbReference type="SUPFAM" id="SSF88946">
    <property type="entry name" value="Sigma2 domain of RNA polymerase sigma factors"/>
    <property type="match status" value="1"/>
</dbReference>
<dbReference type="Gene3D" id="1.10.10.10">
    <property type="entry name" value="Winged helix-like DNA-binding domain superfamily/Winged helix DNA-binding domain"/>
    <property type="match status" value="1"/>
</dbReference>
<feature type="domain" description="RNA polymerase sigma factor 70 region 4 type 2" evidence="6">
    <location>
        <begin position="95"/>
        <end position="130"/>
    </location>
</feature>